<dbReference type="GO" id="GO:0046872">
    <property type="term" value="F:metal ion binding"/>
    <property type="evidence" value="ECO:0007669"/>
    <property type="project" value="UniProtKB-UniRule"/>
</dbReference>
<evidence type="ECO:0000256" key="1">
    <source>
        <dbReference type="ARBA" id="ARBA00001936"/>
    </source>
</evidence>
<name>A0A4S2LY30_OPIFE</name>
<evidence type="ECO:0000313" key="14">
    <source>
        <dbReference type="Proteomes" id="UP000308267"/>
    </source>
</evidence>
<proteinExistence type="inferred from homology"/>
<dbReference type="AlphaFoldDB" id="A0A4S2LY30"/>
<keyword evidence="7 11" id="KW-0378">Hydrolase</keyword>
<evidence type="ECO:0000256" key="3">
    <source>
        <dbReference type="ARBA" id="ARBA00011245"/>
    </source>
</evidence>
<evidence type="ECO:0000259" key="12">
    <source>
        <dbReference type="PROSITE" id="PS51959"/>
    </source>
</evidence>
<evidence type="ECO:0000256" key="11">
    <source>
        <dbReference type="RuleBase" id="RU367085"/>
    </source>
</evidence>
<evidence type="ECO:0000256" key="4">
    <source>
        <dbReference type="ARBA" id="ARBA00022722"/>
    </source>
</evidence>
<sequence>MYAEARVLESDKSQRTSVAQSNRISLNHEALTHLIAWLLTALDYYSQIQQEGKQFSGGFQHHKREIQLGSSFQISKANVLKFVGKLWKIEHTKFGSTKDYSLNFQGFMNKNNPKADEAPHPLFAEVNVTALISRIRTIPAFMKLLDNYVASVGVPETRTSEHEEEIQSFLSEIMKTDVLKETRKFLEQEGMRFTSEADFLHFFEQLWFAPYKRRRQNDSSAFEHVFVGEKKGSEVSGFHNWIQFLRLERTGVLDYQGYFAKQCGDPPRVATLAFRMQDGSTKPRGSMLLGTSPEFEMALYTVIFLSRHKHFNVQLDSCKAVVTCHPTQGGSYIGTCYIK</sequence>
<evidence type="ECO:0000256" key="2">
    <source>
        <dbReference type="ARBA" id="ARBA00010168"/>
    </source>
</evidence>
<dbReference type="EMBL" id="SJOL01006459">
    <property type="protein sequence ID" value="TGZ66300.1"/>
    <property type="molecule type" value="Genomic_DNA"/>
</dbReference>
<dbReference type="PANTHER" id="PTHR12439">
    <property type="entry name" value="PLACENTAL PROTEIN 11-RELATED"/>
    <property type="match status" value="1"/>
</dbReference>
<evidence type="ECO:0000256" key="6">
    <source>
        <dbReference type="ARBA" id="ARBA00022759"/>
    </source>
</evidence>
<dbReference type="CDD" id="cd21159">
    <property type="entry name" value="XendoU"/>
    <property type="match status" value="1"/>
</dbReference>
<organism evidence="13 14">
    <name type="scientific">Opisthorchis felineus</name>
    <dbReference type="NCBI Taxonomy" id="147828"/>
    <lineage>
        <taxon>Eukaryota</taxon>
        <taxon>Metazoa</taxon>
        <taxon>Spiralia</taxon>
        <taxon>Lophotrochozoa</taxon>
        <taxon>Platyhelminthes</taxon>
        <taxon>Trematoda</taxon>
        <taxon>Digenea</taxon>
        <taxon>Opisthorchiida</taxon>
        <taxon>Opisthorchiata</taxon>
        <taxon>Opisthorchiidae</taxon>
        <taxon>Opisthorchis</taxon>
    </lineage>
</organism>
<dbReference type="SUPFAM" id="SSF142877">
    <property type="entry name" value="EndoU-like"/>
    <property type="match status" value="1"/>
</dbReference>
<dbReference type="EC" id="4.6.1.-" evidence="11"/>
<keyword evidence="9 11" id="KW-0464">Manganese</keyword>
<comment type="subunit">
    <text evidence="3 11">Monomer.</text>
</comment>
<dbReference type="Proteomes" id="UP000308267">
    <property type="component" value="Unassembled WGS sequence"/>
</dbReference>
<evidence type="ECO:0000256" key="8">
    <source>
        <dbReference type="ARBA" id="ARBA00022884"/>
    </source>
</evidence>
<evidence type="ECO:0000256" key="5">
    <source>
        <dbReference type="ARBA" id="ARBA00022723"/>
    </source>
</evidence>
<keyword evidence="14" id="KW-1185">Reference proteome</keyword>
<dbReference type="InterPro" id="IPR037227">
    <property type="entry name" value="EndoU-like"/>
</dbReference>
<keyword evidence="5 11" id="KW-0479">Metal-binding</keyword>
<evidence type="ECO:0000256" key="9">
    <source>
        <dbReference type="ARBA" id="ARBA00023211"/>
    </source>
</evidence>
<dbReference type="GO" id="GO:0004521">
    <property type="term" value="F:RNA endonuclease activity"/>
    <property type="evidence" value="ECO:0007669"/>
    <property type="project" value="UniProtKB-UniRule"/>
</dbReference>
<evidence type="ECO:0000313" key="13">
    <source>
        <dbReference type="EMBL" id="TGZ66298.1"/>
    </source>
</evidence>
<dbReference type="GO" id="GO:0016787">
    <property type="term" value="F:hydrolase activity"/>
    <property type="evidence" value="ECO:0007669"/>
    <property type="project" value="UniProtKB-KW"/>
</dbReference>
<dbReference type="InterPro" id="IPR018998">
    <property type="entry name" value="EndoU_C"/>
</dbReference>
<keyword evidence="6 11" id="KW-0255">Endonuclease</keyword>
<evidence type="ECO:0000256" key="7">
    <source>
        <dbReference type="ARBA" id="ARBA00022801"/>
    </source>
</evidence>
<dbReference type="OrthoDB" id="430326at2759"/>
<dbReference type="InterPro" id="IPR039787">
    <property type="entry name" value="ENDOU"/>
</dbReference>
<keyword evidence="10" id="KW-0456">Lyase</keyword>
<keyword evidence="8 11" id="KW-0694">RNA-binding</keyword>
<dbReference type="GO" id="GO:0003723">
    <property type="term" value="F:RNA binding"/>
    <property type="evidence" value="ECO:0007669"/>
    <property type="project" value="UniProtKB-UniRule"/>
</dbReference>
<dbReference type="EMBL" id="SJOL01006459">
    <property type="protein sequence ID" value="TGZ66298.1"/>
    <property type="molecule type" value="Genomic_DNA"/>
</dbReference>
<comment type="caution">
    <text evidence="13">The sequence shown here is derived from an EMBL/GenBank/DDBJ whole genome shotgun (WGS) entry which is preliminary data.</text>
</comment>
<accession>A0A4S2LY30</accession>
<dbReference type="PANTHER" id="PTHR12439:SF11">
    <property type="entry name" value="URIDYLATE-SPECIFIC ENDORIBONUCLEASE"/>
    <property type="match status" value="1"/>
</dbReference>
<gene>
    <name evidence="13" type="ORF">CRM22_005406</name>
</gene>
<comment type="similarity">
    <text evidence="2 11">Belongs to the ENDOU family.</text>
</comment>
<comment type="catalytic activity">
    <reaction evidence="11">
        <text>ribonucleotidyl-uridine-RNA = a 5'-end dephospho-uridine-RNA + a 3'-end 2',3'-cyclophospho-ribonucleotide-RNA</text>
        <dbReference type="Rhea" id="RHEA:67792"/>
        <dbReference type="Rhea" id="RHEA-COMP:10464"/>
        <dbReference type="Rhea" id="RHEA-COMP:17354"/>
        <dbReference type="Rhea" id="RHEA-COMP:17356"/>
        <dbReference type="ChEBI" id="CHEBI:83064"/>
        <dbReference type="ChEBI" id="CHEBI:173117"/>
        <dbReference type="ChEBI" id="CHEBI:173224"/>
    </reaction>
</comment>
<dbReference type="PROSITE" id="PS51959">
    <property type="entry name" value="ENDOU"/>
    <property type="match status" value="1"/>
</dbReference>
<protein>
    <recommendedName>
        <fullName evidence="11">Uridylate-specific endoribonuclease</fullName>
        <ecNumber evidence="11">4.6.1.-</ecNumber>
    </recommendedName>
</protein>
<comment type="cofactor">
    <cofactor evidence="1 11">
        <name>Mn(2+)</name>
        <dbReference type="ChEBI" id="CHEBI:29035"/>
    </cofactor>
</comment>
<dbReference type="GO" id="GO:0016829">
    <property type="term" value="F:lyase activity"/>
    <property type="evidence" value="ECO:0007669"/>
    <property type="project" value="UniProtKB-KW"/>
</dbReference>
<keyword evidence="4 11" id="KW-0540">Nuclease</keyword>
<evidence type="ECO:0000256" key="10">
    <source>
        <dbReference type="ARBA" id="ARBA00023239"/>
    </source>
</evidence>
<feature type="domain" description="EndoU" evidence="12">
    <location>
        <begin position="75"/>
        <end position="339"/>
    </location>
</feature>
<reference evidence="13 14" key="1">
    <citation type="journal article" date="2019" name="BMC Genomics">
        <title>New insights from Opisthorchis felineus genome: update on genomics of the epidemiologically important liver flukes.</title>
        <authorList>
            <person name="Ershov N.I."/>
            <person name="Mordvinov V.A."/>
            <person name="Prokhortchouk E.B."/>
            <person name="Pakharukova M.Y."/>
            <person name="Gunbin K.V."/>
            <person name="Ustyantsev K."/>
            <person name="Genaev M.A."/>
            <person name="Blinov A.G."/>
            <person name="Mazur A."/>
            <person name="Boulygina E."/>
            <person name="Tsygankova S."/>
            <person name="Khrameeva E."/>
            <person name="Chekanov N."/>
            <person name="Fan G."/>
            <person name="Xiao A."/>
            <person name="Zhang H."/>
            <person name="Xu X."/>
            <person name="Yang H."/>
            <person name="Solovyev V."/>
            <person name="Lee S.M."/>
            <person name="Liu X."/>
            <person name="Afonnikov D.A."/>
            <person name="Skryabin K.G."/>
        </authorList>
    </citation>
    <scope>NUCLEOTIDE SEQUENCE [LARGE SCALE GENOMIC DNA]</scope>
    <source>
        <strain evidence="13">AK-0245</strain>
        <tissue evidence="13">Whole organism</tissue>
    </source>
</reference>
<dbReference type="Pfam" id="PF09412">
    <property type="entry name" value="XendoU"/>
    <property type="match status" value="1"/>
</dbReference>